<organism evidence="1 2">
    <name type="scientific">Marilutibacter aestuarii</name>
    <dbReference type="NCBI Taxonomy" id="1706195"/>
    <lineage>
        <taxon>Bacteria</taxon>
        <taxon>Pseudomonadati</taxon>
        <taxon>Pseudomonadota</taxon>
        <taxon>Gammaproteobacteria</taxon>
        <taxon>Lysobacterales</taxon>
        <taxon>Lysobacteraceae</taxon>
        <taxon>Marilutibacter</taxon>
    </lineage>
</organism>
<dbReference type="RefSeq" id="WP_141517305.1">
    <property type="nucleotide sequence ID" value="NZ_VICE01000023.1"/>
</dbReference>
<evidence type="ECO:0000313" key="2">
    <source>
        <dbReference type="Proteomes" id="UP000318212"/>
    </source>
</evidence>
<dbReference type="Proteomes" id="UP000318212">
    <property type="component" value="Unassembled WGS sequence"/>
</dbReference>
<accession>A0A508AMF4</accession>
<proteinExistence type="predicted"/>
<evidence type="ECO:0000313" key="1">
    <source>
        <dbReference type="EMBL" id="TQD50979.1"/>
    </source>
</evidence>
<keyword evidence="2" id="KW-1185">Reference proteome</keyword>
<comment type="caution">
    <text evidence="1">The sequence shown here is derived from an EMBL/GenBank/DDBJ whole genome shotgun (WGS) entry which is preliminary data.</text>
</comment>
<reference evidence="1 2" key="1">
    <citation type="submission" date="2019-06" db="EMBL/GenBank/DDBJ databases">
        <title>Lysobacter alkalisoli sp. nov. isolated from saline soil.</title>
        <authorList>
            <person name="Sun J.-Q."/>
            <person name="Xu L."/>
        </authorList>
    </citation>
    <scope>NUCLEOTIDE SEQUENCE [LARGE SCALE GENOMIC DNA]</scope>
    <source>
        <strain evidence="1 2">JCM 31130</strain>
    </source>
</reference>
<dbReference type="EMBL" id="VICE01000023">
    <property type="protein sequence ID" value="TQD50979.1"/>
    <property type="molecule type" value="Genomic_DNA"/>
</dbReference>
<protein>
    <submittedName>
        <fullName evidence="1">Uncharacterized protein</fullName>
    </submittedName>
</protein>
<name>A0A508AMF4_9GAMM</name>
<dbReference type="AlphaFoldDB" id="A0A508AMF4"/>
<gene>
    <name evidence="1" type="ORF">FKV25_02985</name>
</gene>
<sequence length="69" mass="7505">MAFVVVGVLARQRGDPGQGGGTQRDRRGVALLVVARHGVLAASPRPCVYHGGHVAVYRTDRHTWRALFK</sequence>